<evidence type="ECO:0000313" key="3">
    <source>
        <dbReference type="Proteomes" id="UP000177870"/>
    </source>
</evidence>
<evidence type="ECO:0000313" key="2">
    <source>
        <dbReference type="EMBL" id="AOW98570.1"/>
    </source>
</evidence>
<reference evidence="3" key="1">
    <citation type="submission" date="2016-10" db="EMBL/GenBank/DDBJ databases">
        <title>Comparative genomics uncovers the prolific and rare metabolic potential of the cyanobacterial genus Moorea.</title>
        <authorList>
            <person name="Leao T."/>
            <person name="Castelao G."/>
            <person name="Korobeynikov A."/>
            <person name="Monroe E.A."/>
            <person name="Podell S."/>
            <person name="Glukhov E."/>
            <person name="Allen E."/>
            <person name="Gerwick W.H."/>
            <person name="Gerwick L."/>
        </authorList>
    </citation>
    <scope>NUCLEOTIDE SEQUENCE [LARGE SCALE GENOMIC DNA]</scope>
    <source>
        <strain evidence="3">PAL-8-15-08-1</strain>
    </source>
</reference>
<dbReference type="EMBL" id="CP017599">
    <property type="protein sequence ID" value="AOW98570.1"/>
    <property type="molecule type" value="Genomic_DNA"/>
</dbReference>
<gene>
    <name evidence="2" type="ORF">BJP34_03105</name>
</gene>
<dbReference type="AlphaFoldDB" id="A0A1D8TLN6"/>
<evidence type="ECO:0000256" key="1">
    <source>
        <dbReference type="SAM" id="MobiDB-lite"/>
    </source>
</evidence>
<name>A0A1D8TLN6_9CYAN</name>
<feature type="compositionally biased region" description="Low complexity" evidence="1">
    <location>
        <begin position="13"/>
        <end position="23"/>
    </location>
</feature>
<sequence length="72" mass="7962">MNPTISMSKTSKKGAPSPSASKARNPYSPCFKLILPLTNQDRRISLKDKLAIVCNVIESHYVKANLNYEPQG</sequence>
<protein>
    <submittedName>
        <fullName evidence="2">Uncharacterized protein</fullName>
    </submittedName>
</protein>
<feature type="region of interest" description="Disordered" evidence="1">
    <location>
        <begin position="1"/>
        <end position="27"/>
    </location>
</feature>
<proteinExistence type="predicted"/>
<dbReference type="Proteomes" id="UP000177870">
    <property type="component" value="Chromosome"/>
</dbReference>
<organism evidence="2 3">
    <name type="scientific">Moorena producens PAL-8-15-08-1</name>
    <dbReference type="NCBI Taxonomy" id="1458985"/>
    <lineage>
        <taxon>Bacteria</taxon>
        <taxon>Bacillati</taxon>
        <taxon>Cyanobacteriota</taxon>
        <taxon>Cyanophyceae</taxon>
        <taxon>Coleofasciculales</taxon>
        <taxon>Coleofasciculaceae</taxon>
        <taxon>Moorena</taxon>
    </lineage>
</organism>
<accession>A0A1D8TLN6</accession>
<dbReference type="KEGG" id="mpro:BJP34_03105"/>